<feature type="compositionally biased region" description="Basic and acidic residues" evidence="1">
    <location>
        <begin position="1"/>
        <end position="10"/>
    </location>
</feature>
<organism evidence="2 3">
    <name type="scientific">Carnegiea gigantea</name>
    <dbReference type="NCBI Taxonomy" id="171969"/>
    <lineage>
        <taxon>Eukaryota</taxon>
        <taxon>Viridiplantae</taxon>
        <taxon>Streptophyta</taxon>
        <taxon>Embryophyta</taxon>
        <taxon>Tracheophyta</taxon>
        <taxon>Spermatophyta</taxon>
        <taxon>Magnoliopsida</taxon>
        <taxon>eudicotyledons</taxon>
        <taxon>Gunneridae</taxon>
        <taxon>Pentapetalae</taxon>
        <taxon>Caryophyllales</taxon>
        <taxon>Cactineae</taxon>
        <taxon>Cactaceae</taxon>
        <taxon>Cactoideae</taxon>
        <taxon>Echinocereeae</taxon>
        <taxon>Carnegiea</taxon>
    </lineage>
</organism>
<proteinExistence type="predicted"/>
<feature type="compositionally biased region" description="Acidic residues" evidence="1">
    <location>
        <begin position="11"/>
        <end position="22"/>
    </location>
</feature>
<accession>A0A9Q1K8D7</accession>
<reference evidence="2" key="1">
    <citation type="submission" date="2022-04" db="EMBL/GenBank/DDBJ databases">
        <title>Carnegiea gigantea Genome sequencing and assembly v2.</title>
        <authorList>
            <person name="Copetti D."/>
            <person name="Sanderson M.J."/>
            <person name="Burquez A."/>
            <person name="Wojciechowski M.F."/>
        </authorList>
    </citation>
    <scope>NUCLEOTIDE SEQUENCE</scope>
    <source>
        <strain evidence="2">SGP5-SGP5p</strain>
        <tissue evidence="2">Aerial part</tissue>
    </source>
</reference>
<name>A0A9Q1K8D7_9CARY</name>
<comment type="caution">
    <text evidence="2">The sequence shown here is derived from an EMBL/GenBank/DDBJ whole genome shotgun (WGS) entry which is preliminary data.</text>
</comment>
<dbReference type="EMBL" id="JAKOGI010000244">
    <property type="protein sequence ID" value="KAJ8438683.1"/>
    <property type="molecule type" value="Genomic_DNA"/>
</dbReference>
<protein>
    <submittedName>
        <fullName evidence="2">Uncharacterized protein</fullName>
    </submittedName>
</protein>
<keyword evidence="3" id="KW-1185">Reference proteome</keyword>
<dbReference type="OrthoDB" id="1694156at2759"/>
<evidence type="ECO:0000313" key="2">
    <source>
        <dbReference type="EMBL" id="KAJ8438683.1"/>
    </source>
</evidence>
<dbReference type="Proteomes" id="UP001153076">
    <property type="component" value="Unassembled WGS sequence"/>
</dbReference>
<feature type="region of interest" description="Disordered" evidence="1">
    <location>
        <begin position="1"/>
        <end position="22"/>
    </location>
</feature>
<evidence type="ECO:0000313" key="3">
    <source>
        <dbReference type="Proteomes" id="UP001153076"/>
    </source>
</evidence>
<sequence length="278" mass="32215">MGEGNSHNETDETESGYENEEGDTALITRLPARGKSISFERTEVTGKVEELLKGAMTDHVSCEQERRRTMVKVMRTYRNYVSVWFYEHTNIYLFVDDKCPPRISSWVHLYKGKKHDAREMVAGIQESQIYPVLEVREEERAQAIVRAFLHSDEYHGFMVMWRMRSLRSMLQGIITMEVQLRRVRDALRKEKEAHVATKEELAKLKALFEKKDERPEDGREQLIVHSTEVRQAHGPFEAVDASLEDTNLQFSVADNQVDVGYTTAEDTESRKCATKHLC</sequence>
<gene>
    <name evidence="2" type="ORF">Cgig2_011866</name>
</gene>
<evidence type="ECO:0000256" key="1">
    <source>
        <dbReference type="SAM" id="MobiDB-lite"/>
    </source>
</evidence>
<dbReference type="AlphaFoldDB" id="A0A9Q1K8D7"/>